<feature type="domain" description="Solute-binding protein family 5" evidence="1">
    <location>
        <begin position="59"/>
        <end position="437"/>
    </location>
</feature>
<dbReference type="Proteomes" id="UP001596043">
    <property type="component" value="Unassembled WGS sequence"/>
</dbReference>
<keyword evidence="3" id="KW-1185">Reference proteome</keyword>
<dbReference type="InterPro" id="IPR030678">
    <property type="entry name" value="Peptide/Ni-bd"/>
</dbReference>
<dbReference type="RefSeq" id="WP_379977237.1">
    <property type="nucleotide sequence ID" value="NZ_JBHSFV010000001.1"/>
</dbReference>
<accession>A0ABV9HSF6</accession>
<dbReference type="PANTHER" id="PTHR30290">
    <property type="entry name" value="PERIPLASMIC BINDING COMPONENT OF ABC TRANSPORTER"/>
    <property type="match status" value="1"/>
</dbReference>
<dbReference type="Pfam" id="PF00496">
    <property type="entry name" value="SBP_bac_5"/>
    <property type="match status" value="1"/>
</dbReference>
<sequence length="523" mass="60266">MIVTGCSSNDSQNRDHLVFRYNEQYQISTLDPAFARNPSIIWPTNQLFNGLVQLDDSLNIQPDIAKNWHISDDALQYTFTLRDDVPFHKHAQFKTKDSTRYVTATDFAYSFNRLTDASVASPGSWVLSNVDHYKALNDSTFLIQLKQPFPAFLGLLSMRYCSVVPKEIVDFYGNDFRSNPIGTGPFKFKRWEEGVKLVLRKNELYYERDEAGNQLPYLEAVAITFLPDKQSEFLQFAQGNLDFLNSLDPSYKDELLTASGRLREKYQNEVNLSVSPQLNTEYIGFYLDSNTKEVQSELLRKAINYGFDRQKMITYLRNGIGKPAEHGFIPMGLPGFDYIKGYTYNPTLSRKLIQQYKKESGNMNPMISIGTNSQYLDICEYIQRELQKAGLRVEINVMPPSTLRQMKSSGELDAFRASWIADYPDAENYLSLFYSKNFTPNGPNYTHFKSATYDSIYEHSLSMVDVETRKLEYKKMDSIIIAQSPIIPLYYDEVVRFTRKNISGLTPNPQNFLVLKRVKKAKM</sequence>
<comment type="caution">
    <text evidence="2">The sequence shown here is derived from an EMBL/GenBank/DDBJ whole genome shotgun (WGS) entry which is preliminary data.</text>
</comment>
<dbReference type="Gene3D" id="3.10.105.10">
    <property type="entry name" value="Dipeptide-binding Protein, Domain 3"/>
    <property type="match status" value="1"/>
</dbReference>
<dbReference type="Gene3D" id="3.40.190.10">
    <property type="entry name" value="Periplasmic binding protein-like II"/>
    <property type="match status" value="1"/>
</dbReference>
<dbReference type="InterPro" id="IPR000914">
    <property type="entry name" value="SBP_5_dom"/>
</dbReference>
<proteinExistence type="predicted"/>
<evidence type="ECO:0000313" key="3">
    <source>
        <dbReference type="Proteomes" id="UP001596043"/>
    </source>
</evidence>
<name>A0ABV9HSF6_9FLAO</name>
<evidence type="ECO:0000313" key="2">
    <source>
        <dbReference type="EMBL" id="MFC4632640.1"/>
    </source>
</evidence>
<evidence type="ECO:0000259" key="1">
    <source>
        <dbReference type="Pfam" id="PF00496"/>
    </source>
</evidence>
<dbReference type="SUPFAM" id="SSF53850">
    <property type="entry name" value="Periplasmic binding protein-like II"/>
    <property type="match status" value="1"/>
</dbReference>
<protein>
    <submittedName>
        <fullName evidence="2">ABC transporter substrate-binding protein</fullName>
    </submittedName>
</protein>
<dbReference type="Gene3D" id="3.90.76.10">
    <property type="entry name" value="Dipeptide-binding Protein, Domain 1"/>
    <property type="match status" value="1"/>
</dbReference>
<gene>
    <name evidence="2" type="ORF">ACFO3O_01905</name>
</gene>
<dbReference type="EMBL" id="JBHSFV010000001">
    <property type="protein sequence ID" value="MFC4632640.1"/>
    <property type="molecule type" value="Genomic_DNA"/>
</dbReference>
<organism evidence="2 3">
    <name type="scientific">Dokdonia ponticola</name>
    <dbReference type="NCBI Taxonomy" id="2041041"/>
    <lineage>
        <taxon>Bacteria</taxon>
        <taxon>Pseudomonadati</taxon>
        <taxon>Bacteroidota</taxon>
        <taxon>Flavobacteriia</taxon>
        <taxon>Flavobacteriales</taxon>
        <taxon>Flavobacteriaceae</taxon>
        <taxon>Dokdonia</taxon>
    </lineage>
</organism>
<dbReference type="PIRSF" id="PIRSF002741">
    <property type="entry name" value="MppA"/>
    <property type="match status" value="1"/>
</dbReference>
<dbReference type="CDD" id="cd00995">
    <property type="entry name" value="PBP2_NikA_DppA_OppA_like"/>
    <property type="match status" value="1"/>
</dbReference>
<dbReference type="InterPro" id="IPR039424">
    <property type="entry name" value="SBP_5"/>
</dbReference>
<reference evidence="3" key="1">
    <citation type="journal article" date="2019" name="Int. J. Syst. Evol. Microbiol.">
        <title>The Global Catalogue of Microorganisms (GCM) 10K type strain sequencing project: providing services to taxonomists for standard genome sequencing and annotation.</title>
        <authorList>
            <consortium name="The Broad Institute Genomics Platform"/>
            <consortium name="The Broad Institute Genome Sequencing Center for Infectious Disease"/>
            <person name="Wu L."/>
            <person name="Ma J."/>
        </authorList>
    </citation>
    <scope>NUCLEOTIDE SEQUENCE [LARGE SCALE GENOMIC DNA]</scope>
    <source>
        <strain evidence="3">YJ-61-S</strain>
    </source>
</reference>